<feature type="signal peptide" evidence="1">
    <location>
        <begin position="1"/>
        <end position="29"/>
    </location>
</feature>
<reference evidence="2" key="1">
    <citation type="submission" date="2021-02" db="EMBL/GenBank/DDBJ databases">
        <title>Skermanella TT6 skin isolate.</title>
        <authorList>
            <person name="Lee K."/>
            <person name="Ganzorig M."/>
        </authorList>
    </citation>
    <scope>NUCLEOTIDE SEQUENCE</scope>
    <source>
        <strain evidence="2">TT6</strain>
    </source>
</reference>
<dbReference type="Proteomes" id="UP000595197">
    <property type="component" value="Chromosome"/>
</dbReference>
<keyword evidence="1" id="KW-0732">Signal</keyword>
<dbReference type="InterPro" id="IPR003787">
    <property type="entry name" value="Sulphur_relay_DsrE/F-like"/>
</dbReference>
<feature type="chain" id="PRO_5045108305" evidence="1">
    <location>
        <begin position="30"/>
        <end position="156"/>
    </location>
</feature>
<dbReference type="Gene3D" id="3.40.1260.10">
    <property type="entry name" value="DsrEFH-like"/>
    <property type="match status" value="1"/>
</dbReference>
<accession>A0ABX7B4B3</accession>
<sequence length="156" mass="16453">MGPAVRRLTAALVLAGAALGGAGHAPASADTVLASPEPSPEAPRRLLLQLTSSDEKDINNLFYNAVNVQDFYGQDNAEVVIVAFGAGMQALYADVSPVAERIRSLMRYGVAFIGCANTMKTQNRTPADLIPGVEVVTAGVAEIVERQLAGWVYVRP</sequence>
<evidence type="ECO:0000256" key="1">
    <source>
        <dbReference type="SAM" id="SignalP"/>
    </source>
</evidence>
<dbReference type="PANTHER" id="PTHR37691:SF1">
    <property type="entry name" value="BLR3518 PROTEIN"/>
    <property type="match status" value="1"/>
</dbReference>
<dbReference type="RefSeq" id="WP_201074589.1">
    <property type="nucleotide sequence ID" value="NZ_CP067420.1"/>
</dbReference>
<dbReference type="InterPro" id="IPR027396">
    <property type="entry name" value="DsrEFH-like"/>
</dbReference>
<dbReference type="Pfam" id="PF02635">
    <property type="entry name" value="DsrE"/>
    <property type="match status" value="1"/>
</dbReference>
<proteinExistence type="predicted"/>
<evidence type="ECO:0000313" key="2">
    <source>
        <dbReference type="EMBL" id="QQP88958.1"/>
    </source>
</evidence>
<evidence type="ECO:0000313" key="3">
    <source>
        <dbReference type="Proteomes" id="UP000595197"/>
    </source>
</evidence>
<organism evidence="2 3">
    <name type="scientific">Skermanella cutis</name>
    <dbReference type="NCBI Taxonomy" id="2775420"/>
    <lineage>
        <taxon>Bacteria</taxon>
        <taxon>Pseudomonadati</taxon>
        <taxon>Pseudomonadota</taxon>
        <taxon>Alphaproteobacteria</taxon>
        <taxon>Rhodospirillales</taxon>
        <taxon>Azospirillaceae</taxon>
        <taxon>Skermanella</taxon>
    </lineage>
</organism>
<gene>
    <name evidence="2" type="ORF">IGS68_23580</name>
</gene>
<dbReference type="EMBL" id="CP067420">
    <property type="protein sequence ID" value="QQP88958.1"/>
    <property type="molecule type" value="Genomic_DNA"/>
</dbReference>
<dbReference type="SUPFAM" id="SSF75169">
    <property type="entry name" value="DsrEFH-like"/>
    <property type="match status" value="1"/>
</dbReference>
<dbReference type="PANTHER" id="PTHR37691">
    <property type="entry name" value="BLR3518 PROTEIN"/>
    <property type="match status" value="1"/>
</dbReference>
<protein>
    <submittedName>
        <fullName evidence="2">DsrE family protein</fullName>
    </submittedName>
</protein>
<keyword evidence="3" id="KW-1185">Reference proteome</keyword>
<name>A0ABX7B4B3_9PROT</name>